<evidence type="ECO:0000313" key="10">
    <source>
        <dbReference type="EMBL" id="KKU09698.1"/>
    </source>
</evidence>
<dbReference type="PANTHER" id="PTHR42780">
    <property type="entry name" value="SOLEUCYL-TRNA SYNTHETASE"/>
    <property type="match status" value="1"/>
</dbReference>
<reference evidence="10 11" key="1">
    <citation type="journal article" date="2015" name="Nature">
        <title>rRNA introns, odd ribosomes, and small enigmatic genomes across a large radiation of phyla.</title>
        <authorList>
            <person name="Brown C.T."/>
            <person name="Hug L.A."/>
            <person name="Thomas B.C."/>
            <person name="Sharon I."/>
            <person name="Castelle C.J."/>
            <person name="Singh A."/>
            <person name="Wilkins M.J."/>
            <person name="Williams K.H."/>
            <person name="Banfield J.F."/>
        </authorList>
    </citation>
    <scope>NUCLEOTIDE SEQUENCE [LARGE SCALE GENOMIC DNA]</scope>
</reference>
<evidence type="ECO:0000259" key="9">
    <source>
        <dbReference type="Pfam" id="PF00133"/>
    </source>
</evidence>
<dbReference type="GO" id="GO:0004822">
    <property type="term" value="F:isoleucine-tRNA ligase activity"/>
    <property type="evidence" value="ECO:0007669"/>
    <property type="project" value="UniProtKB-EC"/>
</dbReference>
<keyword evidence="2" id="KW-0436">Ligase</keyword>
<evidence type="ECO:0000256" key="4">
    <source>
        <dbReference type="ARBA" id="ARBA00022840"/>
    </source>
</evidence>
<evidence type="ECO:0000256" key="2">
    <source>
        <dbReference type="ARBA" id="ARBA00022598"/>
    </source>
</evidence>
<dbReference type="InterPro" id="IPR023586">
    <property type="entry name" value="Ile-tRNA-ligase_type2"/>
</dbReference>
<dbReference type="EC" id="6.1.1.5" evidence="1"/>
<dbReference type="SUPFAM" id="SSF52374">
    <property type="entry name" value="Nucleotidylyl transferase"/>
    <property type="match status" value="1"/>
</dbReference>
<keyword evidence="4" id="KW-0067">ATP-binding</keyword>
<dbReference type="Pfam" id="PF00133">
    <property type="entry name" value="tRNA-synt_1"/>
    <property type="match status" value="1"/>
</dbReference>
<evidence type="ECO:0000256" key="3">
    <source>
        <dbReference type="ARBA" id="ARBA00022741"/>
    </source>
</evidence>
<dbReference type="SUPFAM" id="SSF50677">
    <property type="entry name" value="ValRS/IleRS/LeuRS editing domain"/>
    <property type="match status" value="1"/>
</dbReference>
<dbReference type="GO" id="GO:0006428">
    <property type="term" value="P:isoleucyl-tRNA aminoacylation"/>
    <property type="evidence" value="ECO:0007669"/>
    <property type="project" value="InterPro"/>
</dbReference>
<gene>
    <name evidence="10" type="ORF">UX13_C0033G0008</name>
</gene>
<dbReference type="GO" id="GO:0002161">
    <property type="term" value="F:aminoacyl-tRNA deacylase activity"/>
    <property type="evidence" value="ECO:0007669"/>
    <property type="project" value="InterPro"/>
</dbReference>
<dbReference type="InterPro" id="IPR002300">
    <property type="entry name" value="aa-tRNA-synth_Ia"/>
</dbReference>
<comment type="catalytic activity">
    <reaction evidence="8">
        <text>tRNA(Ile) + L-isoleucine + ATP = L-isoleucyl-tRNA(Ile) + AMP + diphosphate</text>
        <dbReference type="Rhea" id="RHEA:11060"/>
        <dbReference type="Rhea" id="RHEA-COMP:9666"/>
        <dbReference type="Rhea" id="RHEA-COMP:9695"/>
        <dbReference type="ChEBI" id="CHEBI:30616"/>
        <dbReference type="ChEBI" id="CHEBI:33019"/>
        <dbReference type="ChEBI" id="CHEBI:58045"/>
        <dbReference type="ChEBI" id="CHEBI:78442"/>
        <dbReference type="ChEBI" id="CHEBI:78528"/>
        <dbReference type="ChEBI" id="CHEBI:456215"/>
        <dbReference type="EC" id="6.1.1.5"/>
    </reaction>
</comment>
<dbReference type="InterPro" id="IPR014729">
    <property type="entry name" value="Rossmann-like_a/b/a_fold"/>
</dbReference>
<evidence type="ECO:0000256" key="1">
    <source>
        <dbReference type="ARBA" id="ARBA00013165"/>
    </source>
</evidence>
<evidence type="ECO:0000313" key="11">
    <source>
        <dbReference type="Proteomes" id="UP000034329"/>
    </source>
</evidence>
<dbReference type="PANTHER" id="PTHR42780:SF1">
    <property type="entry name" value="ISOLEUCINE--TRNA LIGASE, CYTOPLASMIC"/>
    <property type="match status" value="1"/>
</dbReference>
<evidence type="ECO:0000256" key="6">
    <source>
        <dbReference type="ARBA" id="ARBA00023146"/>
    </source>
</evidence>
<organism evidence="10 11">
    <name type="scientific">Candidatus Woesebacteria bacterium GW2011_GWB1_45_5</name>
    <dbReference type="NCBI Taxonomy" id="1618581"/>
    <lineage>
        <taxon>Bacteria</taxon>
        <taxon>Candidatus Woeseibacteriota</taxon>
    </lineage>
</organism>
<keyword evidence="5" id="KW-0648">Protein biosynthesis</keyword>
<comment type="function">
    <text evidence="7">Catalyzes the attachment of isoleucine to tRNA(Ile). As IleRS can inadvertently accommodate and process structurally similar amino acids such as valine, to avoid such errors it has two additional distinct tRNA(Ile)-dependent editing activities. One activity is designated as 'pretransfer' editing and involves the hydrolysis of activated Val-AMP. The other activity is designated 'posttransfer' editing and involves deacylation of mischarged Val-tRNA(Ile).</text>
</comment>
<name>A0A0G1PW71_9BACT</name>
<dbReference type="GO" id="GO:0005524">
    <property type="term" value="F:ATP binding"/>
    <property type="evidence" value="ECO:0007669"/>
    <property type="project" value="UniProtKB-KW"/>
</dbReference>
<dbReference type="AlphaFoldDB" id="A0A0G1PW71"/>
<protein>
    <recommendedName>
        <fullName evidence="1">isoleucine--tRNA ligase</fullName>
        <ecNumber evidence="1">6.1.1.5</ecNumber>
    </recommendedName>
</protein>
<dbReference type="Proteomes" id="UP000034329">
    <property type="component" value="Unassembled WGS sequence"/>
</dbReference>
<evidence type="ECO:0000256" key="5">
    <source>
        <dbReference type="ARBA" id="ARBA00022917"/>
    </source>
</evidence>
<evidence type="ECO:0000256" key="7">
    <source>
        <dbReference type="ARBA" id="ARBA00025217"/>
    </source>
</evidence>
<keyword evidence="3" id="KW-0547">Nucleotide-binding</keyword>
<dbReference type="EMBL" id="LCLA01000033">
    <property type="protein sequence ID" value="KKU09698.1"/>
    <property type="molecule type" value="Genomic_DNA"/>
</dbReference>
<feature type="domain" description="Aminoacyl-tRNA synthetase class Ia" evidence="9">
    <location>
        <begin position="24"/>
        <end position="514"/>
    </location>
</feature>
<sequence>MAKSKAFFDPVDLKADFPGLEKKLIKEWYKDGIVKKYLAKNKNSKKFFSFLDGPITANNPMGVHHAWGRTYKDLWQKFKNMQGYRQRFQNGFDAQGLWVEVEVEKELGFKSKKDIEEYGVAKFVQLCRDRVKKYSAVQTEQSKRLGYFMDWDHSYYTLSDDNNYMIWHFLKKCFDAGWIYKGKDSVAWCPRCETAISQHEMLTEDYKEVTHESVYLAFPIVGTKNEYFLVWTTTPWTVPANIAIAVDENLEYVQAEVKGKKYWLAKEALARVMAGIKHKVIKSVRGSKLTGIRYSGAFDDLPGVAAVSAKFADRFHHVIATDDRILPVTTTEGTGLVHTAVSAGSEDFKLGKKLGLPMIPVIADDASYLPAMGPFAGQNAKKNPKVILDYLKKLDGEGRHFFFKIENYTHRYPACWRCKTELVWKVTNEWYIAMDTPSKIKKQRTKIEEIKWENGEEEEPREPDTRTLRERMKAVAGRINWIPGFGLDREMDWLTNMHDWLISKKNRYWGLALP</sequence>
<feature type="non-terminal residue" evidence="10">
    <location>
        <position position="514"/>
    </location>
</feature>
<dbReference type="InterPro" id="IPR009008">
    <property type="entry name" value="Val/Leu/Ile-tRNA-synth_edit"/>
</dbReference>
<dbReference type="Gene3D" id="3.90.740.10">
    <property type="entry name" value="Valyl/Leucyl/Isoleucyl-tRNA synthetase, editing domain"/>
    <property type="match status" value="1"/>
</dbReference>
<keyword evidence="6 10" id="KW-0030">Aminoacyl-tRNA synthetase</keyword>
<comment type="caution">
    <text evidence="10">The sequence shown here is derived from an EMBL/GenBank/DDBJ whole genome shotgun (WGS) entry which is preliminary data.</text>
</comment>
<dbReference type="Gene3D" id="3.40.50.620">
    <property type="entry name" value="HUPs"/>
    <property type="match status" value="1"/>
</dbReference>
<evidence type="ECO:0000256" key="8">
    <source>
        <dbReference type="ARBA" id="ARBA00048359"/>
    </source>
</evidence>
<dbReference type="PRINTS" id="PR00984">
    <property type="entry name" value="TRNASYNTHILE"/>
</dbReference>
<proteinExistence type="predicted"/>
<accession>A0A0G1PW71</accession>
<dbReference type="InterPro" id="IPR002301">
    <property type="entry name" value="Ile-tRNA-ligase"/>
</dbReference>